<feature type="region of interest" description="Disordered" evidence="1">
    <location>
        <begin position="58"/>
        <end position="87"/>
    </location>
</feature>
<evidence type="ECO:0000256" key="1">
    <source>
        <dbReference type="SAM" id="MobiDB-lite"/>
    </source>
</evidence>
<feature type="compositionally biased region" description="Low complexity" evidence="1">
    <location>
        <begin position="61"/>
        <end position="78"/>
    </location>
</feature>
<reference evidence="3" key="1">
    <citation type="submission" date="2016-10" db="EMBL/GenBank/DDBJ databases">
        <authorList>
            <person name="Varghese N."/>
            <person name="Submissions S."/>
        </authorList>
    </citation>
    <scope>NUCLEOTIDE SEQUENCE [LARGE SCALE GENOMIC DNA]</scope>
    <source>
        <strain evidence="3">DSM 45419</strain>
    </source>
</reference>
<gene>
    <name evidence="2" type="ORF">SAMN05660642_02000</name>
</gene>
<dbReference type="EMBL" id="FNHE01000004">
    <property type="protein sequence ID" value="SDM24782.1"/>
    <property type="molecule type" value="Genomic_DNA"/>
</dbReference>
<sequence length="87" mass="8761">MPVAREQAVDTVRIGVAVRPADRSAPAALLEAAAQAPDTAEATGRDRVLAAVPAVRTGCTPPLRAAPASRSRCPAAEPGPDGRGPGR</sequence>
<dbReference type="Proteomes" id="UP000198680">
    <property type="component" value="Unassembled WGS sequence"/>
</dbReference>
<dbReference type="STRING" id="1137991.SAMN05660642_02000"/>
<evidence type="ECO:0000313" key="3">
    <source>
        <dbReference type="Proteomes" id="UP000198680"/>
    </source>
</evidence>
<dbReference type="AlphaFoldDB" id="A0A1G9RNF9"/>
<name>A0A1G9RNF9_9ACTN</name>
<organism evidence="2 3">
    <name type="scientific">Geodermatophilus siccatus</name>
    <dbReference type="NCBI Taxonomy" id="1137991"/>
    <lineage>
        <taxon>Bacteria</taxon>
        <taxon>Bacillati</taxon>
        <taxon>Actinomycetota</taxon>
        <taxon>Actinomycetes</taxon>
        <taxon>Geodermatophilales</taxon>
        <taxon>Geodermatophilaceae</taxon>
        <taxon>Geodermatophilus</taxon>
    </lineage>
</organism>
<accession>A0A1G9RNF9</accession>
<proteinExistence type="predicted"/>
<evidence type="ECO:0000313" key="2">
    <source>
        <dbReference type="EMBL" id="SDM24782.1"/>
    </source>
</evidence>
<keyword evidence="3" id="KW-1185">Reference proteome</keyword>
<protein>
    <submittedName>
        <fullName evidence="2">Uncharacterized protein</fullName>
    </submittedName>
</protein>